<dbReference type="InterPro" id="IPR025662">
    <property type="entry name" value="Sigma_54_int_dom_ATP-bd_1"/>
</dbReference>
<comment type="caution">
    <text evidence="4">The sequence shown here is derived from an EMBL/GenBank/DDBJ whole genome shotgun (WGS) entry which is preliminary data.</text>
</comment>
<dbReference type="InterPro" id="IPR002078">
    <property type="entry name" value="Sigma_54_int"/>
</dbReference>
<evidence type="ECO:0000256" key="2">
    <source>
        <dbReference type="ARBA" id="ARBA00022840"/>
    </source>
</evidence>
<dbReference type="PROSITE" id="PS00675">
    <property type="entry name" value="SIGMA54_INTERACT_1"/>
    <property type="match status" value="1"/>
</dbReference>
<organism evidence="4 5">
    <name type="scientific">Vibrio olivae</name>
    <dbReference type="NCBI Taxonomy" id="1243002"/>
    <lineage>
        <taxon>Bacteria</taxon>
        <taxon>Pseudomonadati</taxon>
        <taxon>Pseudomonadota</taxon>
        <taxon>Gammaproteobacteria</taxon>
        <taxon>Vibrionales</taxon>
        <taxon>Vibrionaceae</taxon>
        <taxon>Vibrio</taxon>
    </lineage>
</organism>
<dbReference type="InterPro" id="IPR036388">
    <property type="entry name" value="WH-like_DNA-bd_sf"/>
</dbReference>
<evidence type="ECO:0000256" key="1">
    <source>
        <dbReference type="ARBA" id="ARBA00022741"/>
    </source>
</evidence>
<sequence length="178" mass="20822">MDKLLKHEILCYLENQTAFFDLNHMNEVFTAKRLAEHFGVKRNTVSHYLNQLNEEKLLVKINSRPVVYFHKEAFEKQFFKLRTNFYFSIDDLKEEQPFFAQPKDLFSFMIGYDASLKESIEQIKTALYYPDGGLPLLITGESGTGKSYLVNLVYQYCLLHDLLEDSAPFITFNCAQYA</sequence>
<evidence type="ECO:0000313" key="4">
    <source>
        <dbReference type="EMBL" id="MFB9137951.1"/>
    </source>
</evidence>
<reference evidence="4 5" key="1">
    <citation type="submission" date="2024-09" db="EMBL/GenBank/DDBJ databases">
        <authorList>
            <person name="Sun Q."/>
            <person name="Mori K."/>
        </authorList>
    </citation>
    <scope>NUCLEOTIDE SEQUENCE [LARGE SCALE GENOMIC DNA]</scope>
    <source>
        <strain evidence="4 5">CECT 8064</strain>
    </source>
</reference>
<dbReference type="SUPFAM" id="SSF46785">
    <property type="entry name" value="Winged helix' DNA-binding domain"/>
    <property type="match status" value="1"/>
</dbReference>
<feature type="domain" description="Sigma-54 factor interaction" evidence="3">
    <location>
        <begin position="109"/>
        <end position="177"/>
    </location>
</feature>
<dbReference type="PANTHER" id="PTHR32071:SF38">
    <property type="entry name" value="PSP OPERON TRANSCRIPTIONAL ACTIVATOR"/>
    <property type="match status" value="1"/>
</dbReference>
<evidence type="ECO:0000313" key="5">
    <source>
        <dbReference type="Proteomes" id="UP001589645"/>
    </source>
</evidence>
<keyword evidence="1" id="KW-0547">Nucleotide-binding</keyword>
<protein>
    <submittedName>
        <fullName evidence="4">Sigma 54-interacting transcriptional regulator</fullName>
    </submittedName>
</protein>
<dbReference type="SUPFAM" id="SSF52540">
    <property type="entry name" value="P-loop containing nucleoside triphosphate hydrolases"/>
    <property type="match status" value="1"/>
</dbReference>
<name>A0ABV5HUL5_9VIBR</name>
<dbReference type="Pfam" id="PF00158">
    <property type="entry name" value="Sigma54_activat"/>
    <property type="match status" value="1"/>
</dbReference>
<dbReference type="InterPro" id="IPR027417">
    <property type="entry name" value="P-loop_NTPase"/>
</dbReference>
<evidence type="ECO:0000259" key="3">
    <source>
        <dbReference type="Pfam" id="PF00158"/>
    </source>
</evidence>
<accession>A0ABV5HUL5</accession>
<dbReference type="InterPro" id="IPR036390">
    <property type="entry name" value="WH_DNA-bd_sf"/>
</dbReference>
<dbReference type="Proteomes" id="UP001589645">
    <property type="component" value="Unassembled WGS sequence"/>
</dbReference>
<proteinExistence type="predicted"/>
<feature type="non-terminal residue" evidence="4">
    <location>
        <position position="178"/>
    </location>
</feature>
<keyword evidence="5" id="KW-1185">Reference proteome</keyword>
<keyword evidence="2" id="KW-0067">ATP-binding</keyword>
<gene>
    <name evidence="4" type="ORF">ACFFUV_23795</name>
</gene>
<dbReference type="RefSeq" id="WP_390198486.1">
    <property type="nucleotide sequence ID" value="NZ_JBHMEP010000116.1"/>
</dbReference>
<dbReference type="PANTHER" id="PTHR32071">
    <property type="entry name" value="TRANSCRIPTIONAL REGULATORY PROTEIN"/>
    <property type="match status" value="1"/>
</dbReference>
<dbReference type="Gene3D" id="3.40.50.300">
    <property type="entry name" value="P-loop containing nucleotide triphosphate hydrolases"/>
    <property type="match status" value="1"/>
</dbReference>
<dbReference type="EMBL" id="JBHMEP010000116">
    <property type="protein sequence ID" value="MFB9137951.1"/>
    <property type="molecule type" value="Genomic_DNA"/>
</dbReference>
<dbReference type="Gene3D" id="1.10.10.10">
    <property type="entry name" value="Winged helix-like DNA-binding domain superfamily/Winged helix DNA-binding domain"/>
    <property type="match status" value="1"/>
</dbReference>